<gene>
    <name evidence="6" type="ORF">CWI84_07335</name>
</gene>
<evidence type="ECO:0000313" key="7">
    <source>
        <dbReference type="Proteomes" id="UP000287996"/>
    </source>
</evidence>
<proteinExistence type="inferred from homology"/>
<dbReference type="Pfam" id="PF13365">
    <property type="entry name" value="Trypsin_2"/>
    <property type="match status" value="1"/>
</dbReference>
<keyword evidence="2 6" id="KW-0645">Protease</keyword>
<sequence>MRWRKLLSFLTQSVGLGLIVAALILWGLPALKNILHESDPDSGQSILSFANAVNRAAPAVVNIYSMGEIQGSYYNPRPSKIWRLGSGVIMDQRGYILTAYHVVVDVDLIEVALQDGRRYGAQLIGSDRYTDIAVLKIDAENLPVIPVNEKRQARVGDIVLAIGNPYNLGQTITQGIISATGGRTGVSNSYSDLIQMDATINEGASGGALVNTAGELVGINNASYSSLTGDGGEGIYFATPYPQAKKIMETIIAKGKVTRGYIGISVDPNYNEQRTQSGLMISGVEPNGPADKAGLRAKDYIVEMNGKPVSTASDGLDLVANSQPGTEIPVVFYRGNHRMQTTVTVTELTRQ</sequence>
<keyword evidence="3" id="KW-0378">Hydrolase</keyword>
<dbReference type="EMBL" id="PIQH01000006">
    <property type="protein sequence ID" value="RUO80204.1"/>
    <property type="molecule type" value="Genomic_DNA"/>
</dbReference>
<evidence type="ECO:0000259" key="5">
    <source>
        <dbReference type="PROSITE" id="PS50106"/>
    </source>
</evidence>
<evidence type="ECO:0000256" key="1">
    <source>
        <dbReference type="ARBA" id="ARBA00010541"/>
    </source>
</evidence>
<dbReference type="GO" id="GO:0006515">
    <property type="term" value="P:protein quality control for misfolded or incompletely synthesized proteins"/>
    <property type="evidence" value="ECO:0007669"/>
    <property type="project" value="TreeGrafter"/>
</dbReference>
<dbReference type="Proteomes" id="UP000287996">
    <property type="component" value="Unassembled WGS sequence"/>
</dbReference>
<dbReference type="AlphaFoldDB" id="A0A432ZQL9"/>
<reference evidence="6 7" key="1">
    <citation type="journal article" date="2011" name="Front. Microbiol.">
        <title>Genomic signatures of strain selection and enhancement in Bacillus atrophaeus var. globigii, a historical biowarfare simulant.</title>
        <authorList>
            <person name="Gibbons H.S."/>
            <person name="Broomall S.M."/>
            <person name="McNew L.A."/>
            <person name="Daligault H."/>
            <person name="Chapman C."/>
            <person name="Bruce D."/>
            <person name="Karavis M."/>
            <person name="Krepps M."/>
            <person name="McGregor P.A."/>
            <person name="Hong C."/>
            <person name="Park K.H."/>
            <person name="Akmal A."/>
            <person name="Feldman A."/>
            <person name="Lin J.S."/>
            <person name="Chang W.E."/>
            <person name="Higgs B.W."/>
            <person name="Demirev P."/>
            <person name="Lindquist J."/>
            <person name="Liem A."/>
            <person name="Fochler E."/>
            <person name="Read T.D."/>
            <person name="Tapia R."/>
            <person name="Johnson S."/>
            <person name="Bishop-Lilly K.A."/>
            <person name="Detter C."/>
            <person name="Han C."/>
            <person name="Sozhamannan S."/>
            <person name="Rosenzweig C.N."/>
            <person name="Skowronski E.W."/>
        </authorList>
    </citation>
    <scope>NUCLEOTIDE SEQUENCE [LARGE SCALE GENOMIC DNA]</scope>
    <source>
        <strain evidence="6 7">CC-PW-9</strain>
    </source>
</reference>
<dbReference type="InterPro" id="IPR001478">
    <property type="entry name" value="PDZ"/>
</dbReference>
<accession>A0A432ZQL9</accession>
<dbReference type="PANTHER" id="PTHR22939">
    <property type="entry name" value="SERINE PROTEASE FAMILY S1C HTRA-RELATED"/>
    <property type="match status" value="1"/>
</dbReference>
<keyword evidence="4" id="KW-0720">Serine protease</keyword>
<dbReference type="RefSeq" id="WP_126841943.1">
    <property type="nucleotide sequence ID" value="NZ_PIQH01000006.1"/>
</dbReference>
<evidence type="ECO:0000256" key="3">
    <source>
        <dbReference type="ARBA" id="ARBA00022801"/>
    </source>
</evidence>
<feature type="domain" description="PDZ" evidence="5">
    <location>
        <begin position="251"/>
        <end position="313"/>
    </location>
</feature>
<dbReference type="Gene3D" id="2.40.10.10">
    <property type="entry name" value="Trypsin-like serine proteases"/>
    <property type="match status" value="2"/>
</dbReference>
<dbReference type="InterPro" id="IPR043504">
    <property type="entry name" value="Peptidase_S1_PA_chymotrypsin"/>
</dbReference>
<dbReference type="InterPro" id="IPR036034">
    <property type="entry name" value="PDZ_sf"/>
</dbReference>
<dbReference type="Gene3D" id="2.30.42.10">
    <property type="match status" value="1"/>
</dbReference>
<evidence type="ECO:0000313" key="6">
    <source>
        <dbReference type="EMBL" id="RUO80204.1"/>
    </source>
</evidence>
<dbReference type="GO" id="GO:0042597">
    <property type="term" value="C:periplasmic space"/>
    <property type="evidence" value="ECO:0007669"/>
    <property type="project" value="TreeGrafter"/>
</dbReference>
<dbReference type="SUPFAM" id="SSF50156">
    <property type="entry name" value="PDZ domain-like"/>
    <property type="match status" value="1"/>
</dbReference>
<dbReference type="SUPFAM" id="SSF50494">
    <property type="entry name" value="Trypsin-like serine proteases"/>
    <property type="match status" value="1"/>
</dbReference>
<name>A0A432ZQL9_9GAMM</name>
<organism evidence="6 7">
    <name type="scientific">Idiomarina tyrosinivorans</name>
    <dbReference type="NCBI Taxonomy" id="1445662"/>
    <lineage>
        <taxon>Bacteria</taxon>
        <taxon>Pseudomonadati</taxon>
        <taxon>Pseudomonadota</taxon>
        <taxon>Gammaproteobacteria</taxon>
        <taxon>Alteromonadales</taxon>
        <taxon>Idiomarinaceae</taxon>
        <taxon>Idiomarina</taxon>
    </lineage>
</organism>
<dbReference type="PROSITE" id="PS50106">
    <property type="entry name" value="PDZ"/>
    <property type="match status" value="1"/>
</dbReference>
<dbReference type="PANTHER" id="PTHR22939:SF101">
    <property type="entry name" value="PERIPLASMIC PH-DEPENDENT SERINE ENDOPROTEASE DEGQ"/>
    <property type="match status" value="1"/>
</dbReference>
<dbReference type="InterPro" id="IPR001940">
    <property type="entry name" value="Peptidase_S1C"/>
</dbReference>
<dbReference type="Pfam" id="PF13180">
    <property type="entry name" value="PDZ_2"/>
    <property type="match status" value="1"/>
</dbReference>
<evidence type="ECO:0000256" key="4">
    <source>
        <dbReference type="ARBA" id="ARBA00022825"/>
    </source>
</evidence>
<dbReference type="OrthoDB" id="9758917at2"/>
<comment type="caution">
    <text evidence="6">The sequence shown here is derived from an EMBL/GenBank/DDBJ whole genome shotgun (WGS) entry which is preliminary data.</text>
</comment>
<comment type="similarity">
    <text evidence="1">Belongs to the peptidase S1C family.</text>
</comment>
<evidence type="ECO:0000256" key="2">
    <source>
        <dbReference type="ARBA" id="ARBA00022670"/>
    </source>
</evidence>
<dbReference type="InterPro" id="IPR009003">
    <property type="entry name" value="Peptidase_S1_PA"/>
</dbReference>
<keyword evidence="7" id="KW-1185">Reference proteome</keyword>
<protein>
    <submittedName>
        <fullName evidence="6">Serine protease</fullName>
    </submittedName>
</protein>
<dbReference type="PRINTS" id="PR00834">
    <property type="entry name" value="PROTEASES2C"/>
</dbReference>
<dbReference type="GO" id="GO:0004252">
    <property type="term" value="F:serine-type endopeptidase activity"/>
    <property type="evidence" value="ECO:0007669"/>
    <property type="project" value="InterPro"/>
</dbReference>
<dbReference type="SMART" id="SM00228">
    <property type="entry name" value="PDZ"/>
    <property type="match status" value="1"/>
</dbReference>